<dbReference type="GO" id="GO:0005730">
    <property type="term" value="C:nucleolus"/>
    <property type="evidence" value="ECO:0007669"/>
    <property type="project" value="TreeGrafter"/>
</dbReference>
<dbReference type="GO" id="GO:0000027">
    <property type="term" value="P:ribosomal large subunit assembly"/>
    <property type="evidence" value="ECO:0007669"/>
    <property type="project" value="TreeGrafter"/>
</dbReference>
<dbReference type="Gene3D" id="2.130.10.10">
    <property type="entry name" value="YVTN repeat-like/Quinoprotein amine dehydrogenase"/>
    <property type="match status" value="2"/>
</dbReference>
<evidence type="ECO:0000313" key="10">
    <source>
        <dbReference type="EMBL" id="ESO82888.1"/>
    </source>
</evidence>
<dbReference type="InterPro" id="IPR001841">
    <property type="entry name" value="Znf_RING"/>
</dbReference>
<dbReference type="GO" id="GO:0007219">
    <property type="term" value="P:Notch signaling pathway"/>
    <property type="evidence" value="ECO:0007669"/>
    <property type="project" value="TreeGrafter"/>
</dbReference>
<protein>
    <recommendedName>
        <fullName evidence="12">RING-type E3 ubiquitin transferase</fullName>
    </recommendedName>
</protein>
<dbReference type="KEGG" id="lgi:LOTGIDRAFT_108875"/>
<dbReference type="PANTHER" id="PTHR19848">
    <property type="entry name" value="WD40 REPEAT PROTEIN"/>
    <property type="match status" value="1"/>
</dbReference>
<dbReference type="OrthoDB" id="674604at2759"/>
<gene>
    <name evidence="10" type="ORF">LOTGIDRAFT_108875</name>
</gene>
<dbReference type="InterPro" id="IPR001680">
    <property type="entry name" value="WD40_rpt"/>
</dbReference>
<evidence type="ECO:0000256" key="7">
    <source>
        <dbReference type="PROSITE-ProRule" id="PRU00221"/>
    </source>
</evidence>
<dbReference type="OMA" id="VWNMENV"/>
<keyword evidence="3" id="KW-0677">Repeat</keyword>
<sequence>MAVDIREPVKFVEEPNTHLKCPICRKCYEDPVINGNVNCGHTFCRGCTQNLDKCPIDSAPCDSDKLVLNRLVVGQINDLLIHCPYGLIQQNNEWIEDKSGCSEHLTLGTIDEHRKICQYVLVSCKNNKDCGKYRRQDLKNHLQNCRFNPCPNFMYGCDFRGLLSSIQQHVENCSLKSPSIYLERENKTLNKEVKCLKEKVIFLESGREELSSQLATLEQTVNIYFSSINGLQQKVEVLQCSNKSLSSIPTSPSSSPTNTTKFEQWEKPFQFKCIGTLRGHQEVVWCLTIYHGKLYSAGTDTVIKVWDLDALAKGCIDNLKGHKKRIHCSCVDGGYLYTAGDDLSIIQWNLASDSHKNSIIENAHDNTICSMLILSDHLFTSSFSLIKAKVWNIKTLTLKHSISGLNHWVRALALSPKKEWLYNGSNNAINIWDTATFESVSNIKHNLGSVYSLAVTRQYIIAGTFDQNIQLFDVKSGEKVFNLKGHFGAITGIVPSPSGKFLFSSSHDCIVQMWNLETFLPIQTLSRHQGSVNTLALYGNMLLTGSDDKEIKVGLIYLTHIS</sequence>
<dbReference type="CTD" id="20230404"/>
<dbReference type="Proteomes" id="UP000030746">
    <property type="component" value="Unassembled WGS sequence"/>
</dbReference>
<evidence type="ECO:0000259" key="8">
    <source>
        <dbReference type="PROSITE" id="PS50089"/>
    </source>
</evidence>
<dbReference type="PROSITE" id="PS50089">
    <property type="entry name" value="ZF_RING_2"/>
    <property type="match status" value="1"/>
</dbReference>
<keyword evidence="2 6" id="KW-0479">Metal-binding</keyword>
<evidence type="ECO:0000256" key="1">
    <source>
        <dbReference type="ARBA" id="ARBA00022574"/>
    </source>
</evidence>
<feature type="repeat" description="WD" evidence="7">
    <location>
        <begin position="277"/>
        <end position="309"/>
    </location>
</feature>
<keyword evidence="4 6" id="KW-0863">Zinc-finger</keyword>
<dbReference type="Pfam" id="PF00400">
    <property type="entry name" value="WD40"/>
    <property type="match status" value="5"/>
</dbReference>
<dbReference type="HOGENOM" id="CLU_026971_0_0_1"/>
<dbReference type="Gene3D" id="3.30.40.10">
    <property type="entry name" value="Zinc/RING finger domain, C3HC4 (zinc finger)"/>
    <property type="match status" value="2"/>
</dbReference>
<reference evidence="10 11" key="1">
    <citation type="journal article" date="2013" name="Nature">
        <title>Insights into bilaterian evolution from three spiralian genomes.</title>
        <authorList>
            <person name="Simakov O."/>
            <person name="Marletaz F."/>
            <person name="Cho S.J."/>
            <person name="Edsinger-Gonzales E."/>
            <person name="Havlak P."/>
            <person name="Hellsten U."/>
            <person name="Kuo D.H."/>
            <person name="Larsson T."/>
            <person name="Lv J."/>
            <person name="Arendt D."/>
            <person name="Savage R."/>
            <person name="Osoegawa K."/>
            <person name="de Jong P."/>
            <person name="Grimwood J."/>
            <person name="Chapman J.A."/>
            <person name="Shapiro H."/>
            <person name="Aerts A."/>
            <person name="Otillar R.P."/>
            <person name="Terry A.Y."/>
            <person name="Boore J.L."/>
            <person name="Grigoriev I.V."/>
            <person name="Lindberg D.R."/>
            <person name="Seaver E.C."/>
            <person name="Weisblat D.A."/>
            <person name="Putnam N.H."/>
            <person name="Rokhsar D.S."/>
        </authorList>
    </citation>
    <scope>NUCLEOTIDE SEQUENCE [LARGE SCALE GENOMIC DNA]</scope>
</reference>
<dbReference type="SMART" id="SM00320">
    <property type="entry name" value="WD40"/>
    <property type="match status" value="7"/>
</dbReference>
<evidence type="ECO:0000256" key="4">
    <source>
        <dbReference type="ARBA" id="ARBA00022771"/>
    </source>
</evidence>
<dbReference type="RefSeq" id="XP_009066677.1">
    <property type="nucleotide sequence ID" value="XM_009068429.1"/>
</dbReference>
<feature type="zinc finger region" description="TRAF-type" evidence="6">
    <location>
        <begin position="113"/>
        <end position="183"/>
    </location>
</feature>
<evidence type="ECO:0000256" key="2">
    <source>
        <dbReference type="ARBA" id="ARBA00022723"/>
    </source>
</evidence>
<dbReference type="SUPFAM" id="SSF49599">
    <property type="entry name" value="TRAF domain-like"/>
    <property type="match status" value="2"/>
</dbReference>
<dbReference type="GO" id="GO:0008270">
    <property type="term" value="F:zinc ion binding"/>
    <property type="evidence" value="ECO:0007669"/>
    <property type="project" value="UniProtKB-KW"/>
</dbReference>
<evidence type="ECO:0000256" key="5">
    <source>
        <dbReference type="ARBA" id="ARBA00022833"/>
    </source>
</evidence>
<dbReference type="InterPro" id="IPR036322">
    <property type="entry name" value="WD40_repeat_dom_sf"/>
</dbReference>
<keyword evidence="5 6" id="KW-0862">Zinc</keyword>
<name>V3YXU2_LOTGI</name>
<accession>V3YXU2</accession>
<keyword evidence="11" id="KW-1185">Reference proteome</keyword>
<dbReference type="InterPro" id="IPR015943">
    <property type="entry name" value="WD40/YVTN_repeat-like_dom_sf"/>
</dbReference>
<dbReference type="SUPFAM" id="SSF57850">
    <property type="entry name" value="RING/U-box"/>
    <property type="match status" value="1"/>
</dbReference>
<dbReference type="PROSITE" id="PS50294">
    <property type="entry name" value="WD_REPEATS_REGION"/>
    <property type="match status" value="1"/>
</dbReference>
<dbReference type="InterPro" id="IPR013083">
    <property type="entry name" value="Znf_RING/FYVE/PHD"/>
</dbReference>
<evidence type="ECO:0000259" key="9">
    <source>
        <dbReference type="PROSITE" id="PS50145"/>
    </source>
</evidence>
<feature type="domain" description="TRAF-type" evidence="9">
    <location>
        <begin position="113"/>
        <end position="183"/>
    </location>
</feature>
<feature type="repeat" description="WD" evidence="7">
    <location>
        <begin position="483"/>
        <end position="524"/>
    </location>
</feature>
<dbReference type="PROSITE" id="PS50082">
    <property type="entry name" value="WD_REPEATS_2"/>
    <property type="match status" value="2"/>
</dbReference>
<dbReference type="PROSITE" id="PS50145">
    <property type="entry name" value="ZF_TRAF"/>
    <property type="match status" value="1"/>
</dbReference>
<evidence type="ECO:0000313" key="11">
    <source>
        <dbReference type="Proteomes" id="UP000030746"/>
    </source>
</evidence>
<dbReference type="AlphaFoldDB" id="V3YXU2"/>
<dbReference type="PROSITE" id="PS00678">
    <property type="entry name" value="WD_REPEATS_1"/>
    <property type="match status" value="2"/>
</dbReference>
<evidence type="ECO:0000256" key="3">
    <source>
        <dbReference type="ARBA" id="ARBA00022737"/>
    </source>
</evidence>
<dbReference type="GeneID" id="20230404"/>
<feature type="domain" description="RING-type" evidence="8">
    <location>
        <begin position="21"/>
        <end position="58"/>
    </location>
</feature>
<dbReference type="STRING" id="225164.V3YXU2"/>
<dbReference type="EMBL" id="KB203854">
    <property type="protein sequence ID" value="ESO82888.1"/>
    <property type="molecule type" value="Genomic_DNA"/>
</dbReference>
<dbReference type="InterPro" id="IPR019775">
    <property type="entry name" value="WD40_repeat_CS"/>
</dbReference>
<organism evidence="10 11">
    <name type="scientific">Lottia gigantea</name>
    <name type="common">Giant owl limpet</name>
    <dbReference type="NCBI Taxonomy" id="225164"/>
    <lineage>
        <taxon>Eukaryota</taxon>
        <taxon>Metazoa</taxon>
        <taxon>Spiralia</taxon>
        <taxon>Lophotrochozoa</taxon>
        <taxon>Mollusca</taxon>
        <taxon>Gastropoda</taxon>
        <taxon>Patellogastropoda</taxon>
        <taxon>Lottioidea</taxon>
        <taxon>Lottiidae</taxon>
        <taxon>Lottia</taxon>
    </lineage>
</organism>
<evidence type="ECO:0008006" key="12">
    <source>
        <dbReference type="Google" id="ProtNLM"/>
    </source>
</evidence>
<keyword evidence="1 7" id="KW-0853">WD repeat</keyword>
<dbReference type="CDD" id="cd00200">
    <property type="entry name" value="WD40"/>
    <property type="match status" value="1"/>
</dbReference>
<dbReference type="PANTHER" id="PTHR19848:SF6">
    <property type="entry name" value="E3 UBIQUITIN-PROTEIN LIGASE TRAF7"/>
    <property type="match status" value="1"/>
</dbReference>
<dbReference type="InterPro" id="IPR001293">
    <property type="entry name" value="Znf_TRAF"/>
</dbReference>
<evidence type="ECO:0000256" key="6">
    <source>
        <dbReference type="PROSITE-ProRule" id="PRU00207"/>
    </source>
</evidence>
<dbReference type="SUPFAM" id="SSF50978">
    <property type="entry name" value="WD40 repeat-like"/>
    <property type="match status" value="1"/>
</dbReference>
<proteinExistence type="predicted"/>